<organism evidence="1">
    <name type="scientific">Podoviridae sp. ctrTt13</name>
    <dbReference type="NCBI Taxonomy" id="2825279"/>
    <lineage>
        <taxon>Viruses</taxon>
        <taxon>Duplodnaviria</taxon>
        <taxon>Heunggongvirae</taxon>
        <taxon>Uroviricota</taxon>
        <taxon>Caudoviricetes</taxon>
    </lineage>
</organism>
<reference evidence="1" key="1">
    <citation type="journal article" date="2021" name="Proc. Natl. Acad. Sci. U.S.A.">
        <title>A Catalog of Tens of Thousands of Viruses from Human Metagenomes Reveals Hidden Associations with Chronic Diseases.</title>
        <authorList>
            <person name="Tisza M.J."/>
            <person name="Buck C.B."/>
        </authorList>
    </citation>
    <scope>NUCLEOTIDE SEQUENCE</scope>
    <source>
        <strain evidence="1">CtrTt13</strain>
    </source>
</reference>
<sequence>MENIEELVREDERRREVIHAPFDPISGEGSVGKRKKVYISDLYPYNMYLPETMFGNKLVKEIIKAKGIREFCQKRYNDHTPELREMVIRNFVKVRCRHDYPFCAYYAFEIKNKEGGKNIHFRLSYPQRYLLGILEEMRLAGVPIRIILLKARQWGGSTLVQLYIAWIQLFHKEAWYSVIVAQDGTTSRKIKAMYSKMLEKLPPWLIGVPDDAELSFTPYEGSQLDSIITYGKGTNAKVARDTVITIGTYNNPTSGRGGDMSCVHYSEVGLWEDTPGKTPEDIIRSISSSLLLAPLTVEVIESTANGMGNFFYRAYTSAKRGESNRKAVFVPWFFIEMYAKPVEDTWKFAQWLYGNKDNPNPPEGCLDPGKYYWRLWELGATFEAINWYIEKRKDYMDHADMAAEFPSDDVEAFKNSGRMVFNTYHIDRLKMKCKPPLYVGEVQGDSVQGKRSLTNLHFSEDSGGQLMVWELLDMSVKVANRYLVVVDVGGRSRGADYSDILVMDRYWMMYGGKPEVVAEWHGHIDHDLLAWKAAQIAKFYGNALLVIESNTIETRDNDTDGDQSGLIFNRIADCYDRLYVRKASEEKIAQGITGEYGFHTNRKTKPLIISNLVACLRDDLYVERNIGALAEYAVYEKKDGGSYGAAEGSHDDMVMVRAIALFICLCEMDLPKIIPNEDTGMPKKRKPLTEAGI</sequence>
<dbReference type="Gene3D" id="3.40.50.300">
    <property type="entry name" value="P-loop containing nucleotide triphosphate hydrolases"/>
    <property type="match status" value="1"/>
</dbReference>
<protein>
    <submittedName>
        <fullName evidence="1">Terminase large subunit</fullName>
    </submittedName>
</protein>
<dbReference type="InterPro" id="IPR027417">
    <property type="entry name" value="P-loop_NTPase"/>
</dbReference>
<dbReference type="Gene3D" id="3.30.420.240">
    <property type="match status" value="1"/>
</dbReference>
<name>A0A8S5NTL6_9CAUD</name>
<evidence type="ECO:0000313" key="1">
    <source>
        <dbReference type="EMBL" id="DAD97703.1"/>
    </source>
</evidence>
<accession>A0A8S5NTL6</accession>
<dbReference type="EMBL" id="BK015247">
    <property type="protein sequence ID" value="DAD97703.1"/>
    <property type="molecule type" value="Genomic_DNA"/>
</dbReference>
<proteinExistence type="predicted"/>